<protein>
    <submittedName>
        <fullName evidence="2">Uncharacterized protein</fullName>
    </submittedName>
</protein>
<name>A0A0W0FA79_MONRR</name>
<evidence type="ECO:0000313" key="2">
    <source>
        <dbReference type="EMBL" id="KTB33185.1"/>
    </source>
</evidence>
<evidence type="ECO:0000313" key="3">
    <source>
        <dbReference type="Proteomes" id="UP000054988"/>
    </source>
</evidence>
<accession>A0A0W0FA79</accession>
<comment type="caution">
    <text evidence="2">The sequence shown here is derived from an EMBL/GenBank/DDBJ whole genome shotgun (WGS) entry which is preliminary data.</text>
</comment>
<reference evidence="2 3" key="1">
    <citation type="submission" date="2015-12" db="EMBL/GenBank/DDBJ databases">
        <title>Draft genome sequence of Moniliophthora roreri, the causal agent of frosty pod rot of cacao.</title>
        <authorList>
            <person name="Aime M.C."/>
            <person name="Diaz-Valderrama J.R."/>
            <person name="Kijpornyongpan T."/>
            <person name="Phillips-Mora W."/>
        </authorList>
    </citation>
    <scope>NUCLEOTIDE SEQUENCE [LARGE SCALE GENOMIC DNA]</scope>
    <source>
        <strain evidence="2 3">MCA 2952</strain>
    </source>
</reference>
<dbReference type="EMBL" id="LATX01002189">
    <property type="protein sequence ID" value="KTB33185.1"/>
    <property type="molecule type" value="Genomic_DNA"/>
</dbReference>
<organism evidence="2 3">
    <name type="scientific">Moniliophthora roreri</name>
    <name type="common">Frosty pod rot fungus</name>
    <name type="synonym">Monilia roreri</name>
    <dbReference type="NCBI Taxonomy" id="221103"/>
    <lineage>
        <taxon>Eukaryota</taxon>
        <taxon>Fungi</taxon>
        <taxon>Dikarya</taxon>
        <taxon>Basidiomycota</taxon>
        <taxon>Agaricomycotina</taxon>
        <taxon>Agaricomycetes</taxon>
        <taxon>Agaricomycetidae</taxon>
        <taxon>Agaricales</taxon>
        <taxon>Marasmiineae</taxon>
        <taxon>Marasmiaceae</taxon>
        <taxon>Moniliophthora</taxon>
    </lineage>
</organism>
<feature type="compositionally biased region" description="Polar residues" evidence="1">
    <location>
        <begin position="39"/>
        <end position="52"/>
    </location>
</feature>
<dbReference type="Proteomes" id="UP000054988">
    <property type="component" value="Unassembled WGS sequence"/>
</dbReference>
<dbReference type="AlphaFoldDB" id="A0A0W0FA79"/>
<evidence type="ECO:0000256" key="1">
    <source>
        <dbReference type="SAM" id="MobiDB-lite"/>
    </source>
</evidence>
<gene>
    <name evidence="2" type="ORF">WG66_14259</name>
</gene>
<proteinExistence type="predicted"/>
<feature type="region of interest" description="Disordered" evidence="1">
    <location>
        <begin position="1"/>
        <end position="52"/>
    </location>
</feature>
<sequence>MKRAAISPPESSVDPEPRQRIHNPGGQSLSYLTGEDDPNTTISSPQASPQSL</sequence>